<evidence type="ECO:0000256" key="1">
    <source>
        <dbReference type="ARBA" id="ARBA00023002"/>
    </source>
</evidence>
<evidence type="ECO:0008006" key="4">
    <source>
        <dbReference type="Google" id="ProtNLM"/>
    </source>
</evidence>
<proteinExistence type="predicted"/>
<organism evidence="2 3">
    <name type="scientific">Boletus reticuloceps</name>
    <dbReference type="NCBI Taxonomy" id="495285"/>
    <lineage>
        <taxon>Eukaryota</taxon>
        <taxon>Fungi</taxon>
        <taxon>Dikarya</taxon>
        <taxon>Basidiomycota</taxon>
        <taxon>Agaricomycotina</taxon>
        <taxon>Agaricomycetes</taxon>
        <taxon>Agaricomycetidae</taxon>
        <taxon>Boletales</taxon>
        <taxon>Boletineae</taxon>
        <taxon>Boletaceae</taxon>
        <taxon>Boletoideae</taxon>
        <taxon>Boletus</taxon>
    </lineage>
</organism>
<reference evidence="2" key="1">
    <citation type="submission" date="2021-03" db="EMBL/GenBank/DDBJ databases">
        <title>Evolutionary innovations through gain and loss of genes in the ectomycorrhizal Boletales.</title>
        <authorList>
            <person name="Wu G."/>
            <person name="Miyauchi S."/>
            <person name="Morin E."/>
            <person name="Yang Z.-L."/>
            <person name="Xu J."/>
            <person name="Martin F.M."/>
        </authorList>
    </citation>
    <scope>NUCLEOTIDE SEQUENCE</scope>
    <source>
        <strain evidence="2">BR01</strain>
    </source>
</reference>
<keyword evidence="3" id="KW-1185">Reference proteome</keyword>
<protein>
    <recommendedName>
        <fullName evidence="4">Oxidoreductase AflY</fullName>
    </recommendedName>
</protein>
<dbReference type="PANTHER" id="PTHR35870:SF1">
    <property type="entry name" value="PROTEIN, PUTATIVE (AFU_ORTHOLOGUE AFUA_5G03330)-RELATED"/>
    <property type="match status" value="1"/>
</dbReference>
<dbReference type="GO" id="GO:0016491">
    <property type="term" value="F:oxidoreductase activity"/>
    <property type="evidence" value="ECO:0007669"/>
    <property type="project" value="UniProtKB-KW"/>
</dbReference>
<gene>
    <name evidence="2" type="ORF">JVT61DRAFT_458</name>
</gene>
<dbReference type="Pfam" id="PF14027">
    <property type="entry name" value="Questin_oxidase"/>
    <property type="match status" value="1"/>
</dbReference>
<keyword evidence="1" id="KW-0560">Oxidoreductase</keyword>
<comment type="caution">
    <text evidence="2">The sequence shown here is derived from an EMBL/GenBank/DDBJ whole genome shotgun (WGS) entry which is preliminary data.</text>
</comment>
<dbReference type="AlphaFoldDB" id="A0A8I3AGS3"/>
<name>A0A8I3AGS3_9AGAM</name>
<dbReference type="EMBL" id="JAGFBS010000001">
    <property type="protein sequence ID" value="KAG6381846.1"/>
    <property type="molecule type" value="Genomic_DNA"/>
</dbReference>
<evidence type="ECO:0000313" key="2">
    <source>
        <dbReference type="EMBL" id="KAG6381846.1"/>
    </source>
</evidence>
<dbReference type="OrthoDB" id="10004862at2759"/>
<dbReference type="PANTHER" id="PTHR35870">
    <property type="entry name" value="PROTEIN, PUTATIVE (AFU_ORTHOLOGUE AFUA_5G03330)-RELATED"/>
    <property type="match status" value="1"/>
</dbReference>
<dbReference type="InterPro" id="IPR025337">
    <property type="entry name" value="Questin_oxidase-like"/>
</dbReference>
<accession>A0A8I3AGS3</accession>
<sequence length="498" mass="54954">MVVMEPKLPANIIPGIVNVPARDPQTQAVVESLLEEDRQKHHCFFNPQGFHNHLSHHLLAAYDLGAPVAVLQAIYDTKCQIQKPIDGENDTPLEQVKITPDNFTKYVGERRNYHAFLTFFTEQIKESGASETIESYVFSAAVNVDGVQMLARFMSGIFHPLIQTAYGAEFGSDAMIAQGLAQAAVHSNVVSDLVDFTAPDTPNDTANTSIRDEKEKGKPLLHVLRELYNSDALKPVAYDPDKDVGQYRVDTMKDGRPEELKKLCATWWSSASSESQALNLDVKVEELFWVTTLLLCATGKRGCKPRLDFVLMHTLNSTLFLPSLLKIIPSGTSKVRLLKSLLPVTMMYVLVRGRPRIDAGLVMSYTAAPRPPGLPSATPTPSAHAIGDPNQTYNPWLSISASVIHAPDAHTVKCIRALYYAAQHYGHKKARDLPGCFVTFKEGHQGETFPGISELDGTVFVRAAGVVMDTLGWVTHGDNPGTWDFSGLGWDEAWRDKD</sequence>
<evidence type="ECO:0000313" key="3">
    <source>
        <dbReference type="Proteomes" id="UP000683000"/>
    </source>
</evidence>
<dbReference type="Proteomes" id="UP000683000">
    <property type="component" value="Unassembled WGS sequence"/>
</dbReference>